<accession>A0A9W9YS32</accession>
<dbReference type="AlphaFoldDB" id="A0A9W9YS32"/>
<keyword evidence="3 8" id="KW-0808">Transferase</keyword>
<dbReference type="PANTHER" id="PTHR11377:SF5">
    <property type="entry name" value="GLYCYLPEPTIDE N-TETRADECANOYLTRANSFERASE"/>
    <property type="match status" value="1"/>
</dbReference>
<gene>
    <name evidence="8" type="primary">NMT1_1</name>
    <name evidence="8" type="ORF">OS493_007832</name>
</gene>
<dbReference type="GO" id="GO:0005737">
    <property type="term" value="C:cytoplasm"/>
    <property type="evidence" value="ECO:0007669"/>
    <property type="project" value="TreeGrafter"/>
</dbReference>
<proteinExistence type="inferred from homology"/>
<dbReference type="PROSITE" id="PS00975">
    <property type="entry name" value="NMT_1"/>
    <property type="match status" value="1"/>
</dbReference>
<dbReference type="EC" id="2.3.1.97" evidence="2"/>
<dbReference type="InterPro" id="IPR022676">
    <property type="entry name" value="NMT_N"/>
</dbReference>
<comment type="caution">
    <text evidence="8">The sequence shown here is derived from an EMBL/GenBank/DDBJ whole genome shotgun (WGS) entry which is preliminary data.</text>
</comment>
<dbReference type="OrthoDB" id="60315at2759"/>
<evidence type="ECO:0000256" key="1">
    <source>
        <dbReference type="ARBA" id="ARBA00009469"/>
    </source>
</evidence>
<name>A0A9W9YS32_9CNID</name>
<dbReference type="GO" id="GO:0004379">
    <property type="term" value="F:glycylpeptide N-tetradecanoyltransferase activity"/>
    <property type="evidence" value="ECO:0007669"/>
    <property type="project" value="UniProtKB-EC"/>
</dbReference>
<reference evidence="8" key="1">
    <citation type="submission" date="2023-01" db="EMBL/GenBank/DDBJ databases">
        <title>Genome assembly of the deep-sea coral Lophelia pertusa.</title>
        <authorList>
            <person name="Herrera S."/>
            <person name="Cordes E."/>
        </authorList>
    </citation>
    <scope>NUCLEOTIDE SEQUENCE</scope>
    <source>
        <strain evidence="8">USNM1676648</strain>
        <tissue evidence="8">Polyp</tissue>
    </source>
</reference>
<evidence type="ECO:0000256" key="5">
    <source>
        <dbReference type="ARBA" id="ARBA00031242"/>
    </source>
</evidence>
<feature type="domain" description="Glycylpeptide N-tetradecanoyltransferase N-terminal" evidence="7">
    <location>
        <begin position="107"/>
        <end position="265"/>
    </location>
</feature>
<feature type="compositionally biased region" description="Basic and acidic residues" evidence="6">
    <location>
        <begin position="18"/>
        <end position="29"/>
    </location>
</feature>
<comment type="similarity">
    <text evidence="1">Belongs to the NMT family.</text>
</comment>
<dbReference type="SUPFAM" id="SSF55729">
    <property type="entry name" value="Acyl-CoA N-acyltransferases (Nat)"/>
    <property type="match status" value="1"/>
</dbReference>
<dbReference type="Proteomes" id="UP001163046">
    <property type="component" value="Unassembled WGS sequence"/>
</dbReference>
<sequence>MADSTDESPEIESLQEQSDEKEVEDRELNGDVEEEPAKGGHQAVSGGSKKKKKRKRLQNLQKSFELLRAGEAKAPKTTEEALKKKYQFWDTQPVPKLDEDISECGCIEDDKPIEELRREPYTLPQGFVWDTLDISDEKVLKELYTLLNENYVEDDDNMFRFDYSPAFLLWALKPPGWKMSWHCGVRVASNKKLVGFISAIPAHIRVYDRTVLMVEINFLCVHKKLRSKRVAPVLIREITRRVNLEGIFQAVYTAGVVLPKPVACCRYWHRSLNPRNL</sequence>
<dbReference type="PANTHER" id="PTHR11377">
    <property type="entry name" value="N-MYRISTOYL TRANSFERASE"/>
    <property type="match status" value="1"/>
</dbReference>
<evidence type="ECO:0000259" key="7">
    <source>
        <dbReference type="Pfam" id="PF01233"/>
    </source>
</evidence>
<dbReference type="FunFam" id="3.40.630.30:FF:000042">
    <property type="entry name" value="Glycylpeptide N-tetradecanoyltransferase"/>
    <property type="match status" value="1"/>
</dbReference>
<evidence type="ECO:0000313" key="9">
    <source>
        <dbReference type="Proteomes" id="UP001163046"/>
    </source>
</evidence>
<dbReference type="InterPro" id="IPR016181">
    <property type="entry name" value="Acyl_CoA_acyltransferase"/>
</dbReference>
<keyword evidence="9" id="KW-1185">Reference proteome</keyword>
<evidence type="ECO:0000256" key="6">
    <source>
        <dbReference type="SAM" id="MobiDB-lite"/>
    </source>
</evidence>
<organism evidence="8 9">
    <name type="scientific">Desmophyllum pertusum</name>
    <dbReference type="NCBI Taxonomy" id="174260"/>
    <lineage>
        <taxon>Eukaryota</taxon>
        <taxon>Metazoa</taxon>
        <taxon>Cnidaria</taxon>
        <taxon>Anthozoa</taxon>
        <taxon>Hexacorallia</taxon>
        <taxon>Scleractinia</taxon>
        <taxon>Caryophylliina</taxon>
        <taxon>Caryophylliidae</taxon>
        <taxon>Desmophyllum</taxon>
    </lineage>
</organism>
<evidence type="ECO:0000256" key="4">
    <source>
        <dbReference type="ARBA" id="ARBA00023315"/>
    </source>
</evidence>
<dbReference type="Pfam" id="PF01233">
    <property type="entry name" value="NMT"/>
    <property type="match status" value="1"/>
</dbReference>
<feature type="compositionally biased region" description="Acidic residues" evidence="6">
    <location>
        <begin position="1"/>
        <end position="10"/>
    </location>
</feature>
<dbReference type="InterPro" id="IPR000903">
    <property type="entry name" value="NMT"/>
</dbReference>
<keyword evidence="4 8" id="KW-0012">Acyltransferase</keyword>
<dbReference type="Gene3D" id="3.40.630.170">
    <property type="match status" value="1"/>
</dbReference>
<evidence type="ECO:0000313" key="8">
    <source>
        <dbReference type="EMBL" id="KAJ7365181.1"/>
    </source>
</evidence>
<protein>
    <recommendedName>
        <fullName evidence="2">glycylpeptide N-tetradecanoyltransferase</fullName>
        <ecNumber evidence="2">2.3.1.97</ecNumber>
    </recommendedName>
    <alternativeName>
        <fullName evidence="5">Myristoyl-CoA:protein N-myristoyltransferase</fullName>
    </alternativeName>
</protein>
<dbReference type="InterPro" id="IPR022678">
    <property type="entry name" value="NMT_CS"/>
</dbReference>
<dbReference type="EMBL" id="MU827304">
    <property type="protein sequence ID" value="KAJ7365181.1"/>
    <property type="molecule type" value="Genomic_DNA"/>
</dbReference>
<evidence type="ECO:0000256" key="3">
    <source>
        <dbReference type="ARBA" id="ARBA00022679"/>
    </source>
</evidence>
<feature type="region of interest" description="Disordered" evidence="6">
    <location>
        <begin position="1"/>
        <end position="56"/>
    </location>
</feature>
<evidence type="ECO:0000256" key="2">
    <source>
        <dbReference type="ARBA" id="ARBA00012923"/>
    </source>
</evidence>